<dbReference type="InterPro" id="IPR007867">
    <property type="entry name" value="GMC_OxRtase_C"/>
</dbReference>
<evidence type="ECO:0000259" key="6">
    <source>
        <dbReference type="Pfam" id="PF05199"/>
    </source>
</evidence>
<dbReference type="Pfam" id="PF05199">
    <property type="entry name" value="GMC_oxred_C"/>
    <property type="match status" value="1"/>
</dbReference>
<organism evidence="7 8">
    <name type="scientific">Kinneretia aquatilis</name>
    <dbReference type="NCBI Taxonomy" id="2070761"/>
    <lineage>
        <taxon>Bacteria</taxon>
        <taxon>Pseudomonadati</taxon>
        <taxon>Pseudomonadota</taxon>
        <taxon>Betaproteobacteria</taxon>
        <taxon>Burkholderiales</taxon>
        <taxon>Sphaerotilaceae</taxon>
        <taxon>Roseateles</taxon>
    </lineage>
</organism>
<evidence type="ECO:0000256" key="3">
    <source>
        <dbReference type="ARBA" id="ARBA00022630"/>
    </source>
</evidence>
<dbReference type="InterPro" id="IPR051473">
    <property type="entry name" value="P2Ox-like"/>
</dbReference>
<reference evidence="7 8" key="1">
    <citation type="submission" date="2018-01" db="EMBL/GenBank/DDBJ databases">
        <title>Draft genome sequence of Paucibacter aquatile CR182 isolated from freshwater of the Nakdong River.</title>
        <authorList>
            <person name="Choi A."/>
            <person name="Chung E.J."/>
        </authorList>
    </citation>
    <scope>NUCLEOTIDE SEQUENCE [LARGE SCALE GENOMIC DNA]</scope>
    <source>
        <strain evidence="7 8">CR182</strain>
    </source>
</reference>
<dbReference type="GO" id="GO:0016614">
    <property type="term" value="F:oxidoreductase activity, acting on CH-OH group of donors"/>
    <property type="evidence" value="ECO:0007669"/>
    <property type="project" value="InterPro"/>
</dbReference>
<dbReference type="EMBL" id="POSP01000003">
    <property type="protein sequence ID" value="PND38210.1"/>
    <property type="molecule type" value="Genomic_DNA"/>
</dbReference>
<dbReference type="InterPro" id="IPR036188">
    <property type="entry name" value="FAD/NAD-bd_sf"/>
</dbReference>
<feature type="domain" description="Glucose-methanol-choline oxidoreductase C-terminal" evidence="6">
    <location>
        <begin position="432"/>
        <end position="568"/>
    </location>
</feature>
<evidence type="ECO:0000313" key="7">
    <source>
        <dbReference type="EMBL" id="PND38210.1"/>
    </source>
</evidence>
<evidence type="ECO:0000256" key="5">
    <source>
        <dbReference type="ARBA" id="ARBA00023002"/>
    </source>
</evidence>
<protein>
    <submittedName>
        <fullName evidence="7">GMC family oxidoreductase</fullName>
    </submittedName>
</protein>
<keyword evidence="3" id="KW-0285">Flavoprotein</keyword>
<dbReference type="PANTHER" id="PTHR42784:SF1">
    <property type="entry name" value="PYRANOSE 2-OXIDASE"/>
    <property type="match status" value="1"/>
</dbReference>
<name>A0A2N8KXN7_9BURK</name>
<dbReference type="Proteomes" id="UP000235916">
    <property type="component" value="Unassembled WGS sequence"/>
</dbReference>
<keyword evidence="8" id="KW-1185">Reference proteome</keyword>
<sequence>MSHNYQRFFARQAGSAPAPSAPAGISLGYPVPGPQNTDVNEMAAKAFFASSAQWAQIQQQAFDFIVIGTGPTGVAFIEQALRNKPQARILVLERGGFVLPVHYQMLPVAFQAFTGSPPTTYPWTRSTRMSSTGPAFFQAGYIPILGGRSTYWSAWSPSPTPDLMRDWPQELVQVTLKPGFWERARGFLQVTSMDRIDDGVYGNLQAQLGCRLKDNFKRFVPSAQNAYPAPIAVANPDWQTVKFYKYSTVGTLLALQARQSSLAAQGQGAALPIVDHCIVERLLHDEQGTVTALLTSRGPLAVASAKVILAMGTIPPATLLMNSFGPRLPKAGQRYTGHFMSHVTARVRRSAFKNVAPLELGALYLDGKDAQGQQYHVQVSAFASTDAARDLSTIAHEAPDAAAVATPQQLQSSEDHIVFVCATLGEVSEKNADNWIRLDDGPDPTSNITLQLGLSEADQRLWDTLDEATYQTLDALVSSDGVTPTVEYWIEDGASAGSWSALRPPQSQIRLNIIVHEASPLWMGADPADSVVGLDYRPHGVSNVYLTGGAILPTSGSWNPTLTLCGLAQDLADRLS</sequence>
<proteinExistence type="inferred from homology"/>
<dbReference type="PANTHER" id="PTHR42784">
    <property type="entry name" value="PYRANOSE 2-OXIDASE"/>
    <property type="match status" value="1"/>
</dbReference>
<dbReference type="AlphaFoldDB" id="A0A2N8KXN7"/>
<dbReference type="OrthoDB" id="9787779at2"/>
<accession>A0A2N8KXN7</accession>
<evidence type="ECO:0000256" key="1">
    <source>
        <dbReference type="ARBA" id="ARBA00001974"/>
    </source>
</evidence>
<gene>
    <name evidence="7" type="ORF">C1O66_12215</name>
</gene>
<dbReference type="SUPFAM" id="SSF51905">
    <property type="entry name" value="FAD/NAD(P)-binding domain"/>
    <property type="match status" value="1"/>
</dbReference>
<keyword evidence="5" id="KW-0560">Oxidoreductase</keyword>
<comment type="caution">
    <text evidence="7">The sequence shown here is derived from an EMBL/GenBank/DDBJ whole genome shotgun (WGS) entry which is preliminary data.</text>
</comment>
<dbReference type="RefSeq" id="WP_102768130.1">
    <property type="nucleotide sequence ID" value="NZ_POSP01000003.1"/>
</dbReference>
<dbReference type="Gene3D" id="3.50.50.60">
    <property type="entry name" value="FAD/NAD(P)-binding domain"/>
    <property type="match status" value="2"/>
</dbReference>
<evidence type="ECO:0000313" key="8">
    <source>
        <dbReference type="Proteomes" id="UP000235916"/>
    </source>
</evidence>
<comment type="cofactor">
    <cofactor evidence="1">
        <name>FAD</name>
        <dbReference type="ChEBI" id="CHEBI:57692"/>
    </cofactor>
</comment>
<keyword evidence="4" id="KW-0274">FAD</keyword>
<comment type="similarity">
    <text evidence="2">Belongs to the GMC oxidoreductase family.</text>
</comment>
<evidence type="ECO:0000256" key="2">
    <source>
        <dbReference type="ARBA" id="ARBA00010790"/>
    </source>
</evidence>
<evidence type="ECO:0000256" key="4">
    <source>
        <dbReference type="ARBA" id="ARBA00022827"/>
    </source>
</evidence>